<organism evidence="1">
    <name type="scientific">bioreactor metagenome</name>
    <dbReference type="NCBI Taxonomy" id="1076179"/>
    <lineage>
        <taxon>unclassified sequences</taxon>
        <taxon>metagenomes</taxon>
        <taxon>ecological metagenomes</taxon>
    </lineage>
</organism>
<reference evidence="1" key="1">
    <citation type="submission" date="2019-08" db="EMBL/GenBank/DDBJ databases">
        <authorList>
            <person name="Kucharzyk K."/>
            <person name="Murdoch R.W."/>
            <person name="Higgins S."/>
            <person name="Loffler F."/>
        </authorList>
    </citation>
    <scope>NUCLEOTIDE SEQUENCE</scope>
</reference>
<evidence type="ECO:0008006" key="2">
    <source>
        <dbReference type="Google" id="ProtNLM"/>
    </source>
</evidence>
<gene>
    <name evidence="1" type="ORF">SDC9_93231</name>
</gene>
<name>A0A645A0F4_9ZZZZ</name>
<proteinExistence type="predicted"/>
<dbReference type="EMBL" id="VSSQ01011314">
    <property type="protein sequence ID" value="MPM46527.1"/>
    <property type="molecule type" value="Genomic_DNA"/>
</dbReference>
<sequence length="114" mass="13355">MQKSGYSLLLPTGMLEYFEITEVKENGDSVDIYLTELNIVPCEYRNDKLQSKGFYEEITINDFPIRGKRLLLHLKRRKWLNESTGDIVNRDWGLVAKGTRMTQEFASFLKGYLR</sequence>
<evidence type="ECO:0000313" key="1">
    <source>
        <dbReference type="EMBL" id="MPM46527.1"/>
    </source>
</evidence>
<accession>A0A645A0F4</accession>
<comment type="caution">
    <text evidence="1">The sequence shown here is derived from an EMBL/GenBank/DDBJ whole genome shotgun (WGS) entry which is preliminary data.</text>
</comment>
<dbReference type="AlphaFoldDB" id="A0A645A0F4"/>
<protein>
    <recommendedName>
        <fullName evidence="2">Transposase</fullName>
    </recommendedName>
</protein>